<dbReference type="InterPro" id="IPR001356">
    <property type="entry name" value="HD"/>
</dbReference>
<gene>
    <name evidence="5" type="ORF">TVAG_154440</name>
</gene>
<reference evidence="5" key="1">
    <citation type="submission" date="2006-10" db="EMBL/GenBank/DDBJ databases">
        <authorList>
            <person name="Amadeo P."/>
            <person name="Zhao Q."/>
            <person name="Wortman J."/>
            <person name="Fraser-Liggett C."/>
            <person name="Carlton J."/>
        </authorList>
    </citation>
    <scope>NUCLEOTIDE SEQUENCE</scope>
    <source>
        <strain evidence="5">G3</strain>
    </source>
</reference>
<keyword evidence="2" id="KW-0371">Homeobox</keyword>
<dbReference type="Gene3D" id="1.10.10.60">
    <property type="entry name" value="Homeodomain-like"/>
    <property type="match status" value="1"/>
</dbReference>
<organism evidence="5 6">
    <name type="scientific">Trichomonas vaginalis (strain ATCC PRA-98 / G3)</name>
    <dbReference type="NCBI Taxonomy" id="412133"/>
    <lineage>
        <taxon>Eukaryota</taxon>
        <taxon>Metamonada</taxon>
        <taxon>Parabasalia</taxon>
        <taxon>Trichomonadida</taxon>
        <taxon>Trichomonadidae</taxon>
        <taxon>Trichomonas</taxon>
    </lineage>
</organism>
<dbReference type="CDD" id="cd00086">
    <property type="entry name" value="homeodomain"/>
    <property type="match status" value="1"/>
</dbReference>
<proteinExistence type="predicted"/>
<dbReference type="InterPro" id="IPR009057">
    <property type="entry name" value="Homeodomain-like_sf"/>
</dbReference>
<dbReference type="VEuPathDB" id="TrichDB:TVAGG3_0703180"/>
<evidence type="ECO:0000259" key="4">
    <source>
        <dbReference type="SMART" id="SM00389"/>
    </source>
</evidence>
<dbReference type="OrthoDB" id="10056939at2759"/>
<keyword evidence="3" id="KW-0539">Nucleus</keyword>
<evidence type="ECO:0000256" key="2">
    <source>
        <dbReference type="ARBA" id="ARBA00023155"/>
    </source>
</evidence>
<evidence type="ECO:0000313" key="6">
    <source>
        <dbReference type="Proteomes" id="UP000001542"/>
    </source>
</evidence>
<evidence type="ECO:0000313" key="5">
    <source>
        <dbReference type="EMBL" id="EAY12593.1"/>
    </source>
</evidence>
<dbReference type="GO" id="GO:0006355">
    <property type="term" value="P:regulation of DNA-templated transcription"/>
    <property type="evidence" value="ECO:0007669"/>
    <property type="project" value="InterPro"/>
</dbReference>
<dbReference type="GO" id="GO:0003677">
    <property type="term" value="F:DNA binding"/>
    <property type="evidence" value="ECO:0007669"/>
    <property type="project" value="UniProtKB-KW"/>
</dbReference>
<dbReference type="RefSeq" id="XP_001324816.1">
    <property type="nucleotide sequence ID" value="XM_001324781.1"/>
</dbReference>
<dbReference type="VEuPathDB" id="TrichDB:TVAG_154440"/>
<accession>A2E450</accession>
<evidence type="ECO:0000256" key="3">
    <source>
        <dbReference type="ARBA" id="ARBA00023242"/>
    </source>
</evidence>
<dbReference type="InterPro" id="IPR008422">
    <property type="entry name" value="KN_HD"/>
</dbReference>
<dbReference type="InParanoid" id="A2E450"/>
<dbReference type="EMBL" id="DS113299">
    <property type="protein sequence ID" value="EAY12593.1"/>
    <property type="molecule type" value="Genomic_DNA"/>
</dbReference>
<name>A2E450_TRIV3</name>
<keyword evidence="6" id="KW-1185">Reference proteome</keyword>
<dbReference type="STRING" id="5722.A2E450"/>
<dbReference type="InterPro" id="IPR050224">
    <property type="entry name" value="TALE_homeobox"/>
</dbReference>
<keyword evidence="1" id="KW-0238">DNA-binding</keyword>
<dbReference type="AlphaFoldDB" id="A2E450"/>
<dbReference type="SMR" id="A2E450"/>
<dbReference type="Proteomes" id="UP000001542">
    <property type="component" value="Unassembled WGS sequence"/>
</dbReference>
<dbReference type="PANTHER" id="PTHR11850">
    <property type="entry name" value="HOMEOBOX PROTEIN TRANSCRIPTION FACTORS"/>
    <property type="match status" value="1"/>
</dbReference>
<dbReference type="KEGG" id="tva:4770560"/>
<dbReference type="SMART" id="SM00389">
    <property type="entry name" value="HOX"/>
    <property type="match status" value="1"/>
</dbReference>
<feature type="domain" description="Homeobox" evidence="4">
    <location>
        <begin position="92"/>
        <end position="159"/>
    </location>
</feature>
<reference evidence="5" key="2">
    <citation type="journal article" date="2007" name="Science">
        <title>Draft genome sequence of the sexually transmitted pathogen Trichomonas vaginalis.</title>
        <authorList>
            <person name="Carlton J.M."/>
            <person name="Hirt R.P."/>
            <person name="Silva J.C."/>
            <person name="Delcher A.L."/>
            <person name="Schatz M."/>
            <person name="Zhao Q."/>
            <person name="Wortman J.R."/>
            <person name="Bidwell S.L."/>
            <person name="Alsmark U.C.M."/>
            <person name="Besteiro S."/>
            <person name="Sicheritz-Ponten T."/>
            <person name="Noel C.J."/>
            <person name="Dacks J.B."/>
            <person name="Foster P.G."/>
            <person name="Simillion C."/>
            <person name="Van de Peer Y."/>
            <person name="Miranda-Saavedra D."/>
            <person name="Barton G.J."/>
            <person name="Westrop G.D."/>
            <person name="Mueller S."/>
            <person name="Dessi D."/>
            <person name="Fiori P.L."/>
            <person name="Ren Q."/>
            <person name="Paulsen I."/>
            <person name="Zhang H."/>
            <person name="Bastida-Corcuera F.D."/>
            <person name="Simoes-Barbosa A."/>
            <person name="Brown M.T."/>
            <person name="Hayes R.D."/>
            <person name="Mukherjee M."/>
            <person name="Okumura C.Y."/>
            <person name="Schneider R."/>
            <person name="Smith A.J."/>
            <person name="Vanacova S."/>
            <person name="Villalvazo M."/>
            <person name="Haas B.J."/>
            <person name="Pertea M."/>
            <person name="Feldblyum T.V."/>
            <person name="Utterback T.R."/>
            <person name="Shu C.L."/>
            <person name="Osoegawa K."/>
            <person name="de Jong P.J."/>
            <person name="Hrdy I."/>
            <person name="Horvathova L."/>
            <person name="Zubacova Z."/>
            <person name="Dolezal P."/>
            <person name="Malik S.B."/>
            <person name="Logsdon J.M. Jr."/>
            <person name="Henze K."/>
            <person name="Gupta A."/>
            <person name="Wang C.C."/>
            <person name="Dunne R.L."/>
            <person name="Upcroft J.A."/>
            <person name="Upcroft P."/>
            <person name="White O."/>
            <person name="Salzberg S.L."/>
            <person name="Tang P."/>
            <person name="Chiu C.-H."/>
            <person name="Lee Y.-S."/>
            <person name="Embley T.M."/>
            <person name="Coombs G.H."/>
            <person name="Mottram J.C."/>
            <person name="Tachezy J."/>
            <person name="Fraser-Liggett C.M."/>
            <person name="Johnson P.J."/>
        </authorList>
    </citation>
    <scope>NUCLEOTIDE SEQUENCE [LARGE SCALE GENOMIC DNA]</scope>
    <source>
        <strain evidence="5">G3</strain>
    </source>
</reference>
<dbReference type="SUPFAM" id="SSF46689">
    <property type="entry name" value="Homeodomain-like"/>
    <property type="match status" value="1"/>
</dbReference>
<dbReference type="Pfam" id="PF05920">
    <property type="entry name" value="Homeobox_KN"/>
    <property type="match status" value="1"/>
</dbReference>
<protein>
    <submittedName>
        <fullName evidence="5">Knotted, putative</fullName>
    </submittedName>
</protein>
<evidence type="ECO:0000256" key="1">
    <source>
        <dbReference type="ARBA" id="ARBA00023125"/>
    </source>
</evidence>
<sequence>MIYDEDVMTWDYQEEIEGNNNEDFLDSIITSEENQYSGENYMNLQIENTDNNCIDQSIDSADIKHQSICQILYNGVQIIRIVENEMKNENPPRKSPINDRISSQNRQILFNWLFAHQQNPYPKLADFIDLEYKTGLGKKRIQTFFINYRARLLKRAPRGGIINQLVTTGQ</sequence>